<dbReference type="InterPro" id="IPR036737">
    <property type="entry name" value="OmpA-like_sf"/>
</dbReference>
<keyword evidence="3" id="KW-0998">Cell outer membrane</keyword>
<dbReference type="Gene3D" id="3.30.1330.60">
    <property type="entry name" value="OmpA-like domain"/>
    <property type="match status" value="1"/>
</dbReference>
<dbReference type="PROSITE" id="PS51123">
    <property type="entry name" value="OMPA_2"/>
    <property type="match status" value="1"/>
</dbReference>
<dbReference type="Pfam" id="PF00691">
    <property type="entry name" value="OmpA"/>
    <property type="match status" value="1"/>
</dbReference>
<dbReference type="InterPro" id="IPR006664">
    <property type="entry name" value="OMP_bac"/>
</dbReference>
<dbReference type="InterPro" id="IPR050330">
    <property type="entry name" value="Bact_OuterMem_StrucFunc"/>
</dbReference>
<dbReference type="GO" id="GO:0030246">
    <property type="term" value="F:carbohydrate binding"/>
    <property type="evidence" value="ECO:0007669"/>
    <property type="project" value="InterPro"/>
</dbReference>
<dbReference type="CDD" id="cd07185">
    <property type="entry name" value="OmpA_C-like"/>
    <property type="match status" value="1"/>
</dbReference>
<sequence length="253" mass="28276">PETGLYEIVVNPGVYRFHISAEGYKWAEKLIRVVKGQTEVEDFALEKKPEPEEKQGILTGKVVSAKEKKPILANVIIVELEKKLLTDATTGVYKIETKPGTYTIKVEADKYVSDAKPGIVVKDKETTIQNFELNEKIVKGQVITLRGIYFDTGKATIRHESYPVLDDALRVLQANPNVIVEIAGHTDSVGSDTYNMRLSDARANSVRTYLISRGIPPNRLIARGYGESMPIAGNTTRNGRQMNRRIEFRVLSD</sequence>
<dbReference type="InterPro" id="IPR008969">
    <property type="entry name" value="CarboxyPept-like_regulatory"/>
</dbReference>
<evidence type="ECO:0000256" key="2">
    <source>
        <dbReference type="ARBA" id="ARBA00023136"/>
    </source>
</evidence>
<name>X1BJ70_9ZZZZ</name>
<protein>
    <recommendedName>
        <fullName evidence="4">OmpA-like domain-containing protein</fullName>
    </recommendedName>
</protein>
<keyword evidence="2" id="KW-0472">Membrane</keyword>
<dbReference type="PANTHER" id="PTHR30329">
    <property type="entry name" value="STATOR ELEMENT OF FLAGELLAR MOTOR COMPLEX"/>
    <property type="match status" value="1"/>
</dbReference>
<feature type="non-terminal residue" evidence="5">
    <location>
        <position position="1"/>
    </location>
</feature>
<dbReference type="PANTHER" id="PTHR30329:SF21">
    <property type="entry name" value="LIPOPROTEIN YIAD-RELATED"/>
    <property type="match status" value="1"/>
</dbReference>
<dbReference type="Gene3D" id="2.60.40.1120">
    <property type="entry name" value="Carboxypeptidase-like, regulatory domain"/>
    <property type="match status" value="2"/>
</dbReference>
<comment type="subcellular location">
    <subcellularLocation>
        <location evidence="1">Cell outer membrane</location>
    </subcellularLocation>
</comment>
<dbReference type="PRINTS" id="PR01023">
    <property type="entry name" value="NAFLGMOTY"/>
</dbReference>
<dbReference type="GO" id="GO:0009279">
    <property type="term" value="C:cell outer membrane"/>
    <property type="evidence" value="ECO:0007669"/>
    <property type="project" value="UniProtKB-SubCell"/>
</dbReference>
<accession>X1BJ70</accession>
<comment type="caution">
    <text evidence="5">The sequence shown here is derived from an EMBL/GenBank/DDBJ whole genome shotgun (WGS) entry which is preliminary data.</text>
</comment>
<dbReference type="AlphaFoldDB" id="X1BJ70"/>
<proteinExistence type="predicted"/>
<dbReference type="SUPFAM" id="SSF103088">
    <property type="entry name" value="OmpA-like"/>
    <property type="match status" value="1"/>
</dbReference>
<feature type="domain" description="OmpA-like" evidence="4">
    <location>
        <begin position="138"/>
        <end position="253"/>
    </location>
</feature>
<organism evidence="5">
    <name type="scientific">marine sediment metagenome</name>
    <dbReference type="NCBI Taxonomy" id="412755"/>
    <lineage>
        <taxon>unclassified sequences</taxon>
        <taxon>metagenomes</taxon>
        <taxon>ecological metagenomes</taxon>
    </lineage>
</organism>
<evidence type="ECO:0000256" key="3">
    <source>
        <dbReference type="ARBA" id="ARBA00023237"/>
    </source>
</evidence>
<dbReference type="PRINTS" id="PR01021">
    <property type="entry name" value="OMPADOMAIN"/>
</dbReference>
<reference evidence="5" key="1">
    <citation type="journal article" date="2014" name="Front. Microbiol.">
        <title>High frequency of phylogenetically diverse reductive dehalogenase-homologous genes in deep subseafloor sedimentary metagenomes.</title>
        <authorList>
            <person name="Kawai M."/>
            <person name="Futagami T."/>
            <person name="Toyoda A."/>
            <person name="Takaki Y."/>
            <person name="Nishi S."/>
            <person name="Hori S."/>
            <person name="Arai W."/>
            <person name="Tsubouchi T."/>
            <person name="Morono Y."/>
            <person name="Uchiyama I."/>
            <person name="Ito T."/>
            <person name="Fujiyama A."/>
            <person name="Inagaki F."/>
            <person name="Takami H."/>
        </authorList>
    </citation>
    <scope>NUCLEOTIDE SEQUENCE</scope>
    <source>
        <strain evidence="5">Expedition CK06-06</strain>
    </source>
</reference>
<dbReference type="InterPro" id="IPR006665">
    <property type="entry name" value="OmpA-like"/>
</dbReference>
<dbReference type="SUPFAM" id="SSF49452">
    <property type="entry name" value="Starch-binding domain-like"/>
    <property type="match status" value="1"/>
</dbReference>
<gene>
    <name evidence="5" type="ORF">S01H4_36123</name>
</gene>
<evidence type="ECO:0000313" key="5">
    <source>
        <dbReference type="EMBL" id="GAG84138.1"/>
    </source>
</evidence>
<evidence type="ECO:0000256" key="1">
    <source>
        <dbReference type="ARBA" id="ARBA00004442"/>
    </source>
</evidence>
<evidence type="ECO:0000259" key="4">
    <source>
        <dbReference type="PROSITE" id="PS51123"/>
    </source>
</evidence>
<dbReference type="InterPro" id="IPR013784">
    <property type="entry name" value="Carb-bd-like_fold"/>
</dbReference>
<dbReference type="SUPFAM" id="SSF49464">
    <property type="entry name" value="Carboxypeptidase regulatory domain-like"/>
    <property type="match status" value="1"/>
</dbReference>
<dbReference type="EMBL" id="BART01019279">
    <property type="protein sequence ID" value="GAG84138.1"/>
    <property type="molecule type" value="Genomic_DNA"/>
</dbReference>